<dbReference type="AlphaFoldDB" id="A0A9N9A9L3"/>
<organism evidence="2 3">
    <name type="scientific">Diversispora eburnea</name>
    <dbReference type="NCBI Taxonomy" id="1213867"/>
    <lineage>
        <taxon>Eukaryota</taxon>
        <taxon>Fungi</taxon>
        <taxon>Fungi incertae sedis</taxon>
        <taxon>Mucoromycota</taxon>
        <taxon>Glomeromycotina</taxon>
        <taxon>Glomeromycetes</taxon>
        <taxon>Diversisporales</taxon>
        <taxon>Diversisporaceae</taxon>
        <taxon>Diversispora</taxon>
    </lineage>
</organism>
<keyword evidence="1" id="KW-0472">Membrane</keyword>
<name>A0A9N9A9L3_9GLOM</name>
<dbReference type="EMBL" id="CAJVPK010000518">
    <property type="protein sequence ID" value="CAG8521112.1"/>
    <property type="molecule type" value="Genomic_DNA"/>
</dbReference>
<dbReference type="OrthoDB" id="424834at2759"/>
<proteinExistence type="predicted"/>
<keyword evidence="1" id="KW-1133">Transmembrane helix</keyword>
<feature type="transmembrane region" description="Helical" evidence="1">
    <location>
        <begin position="6"/>
        <end position="28"/>
    </location>
</feature>
<evidence type="ECO:0000313" key="3">
    <source>
        <dbReference type="Proteomes" id="UP000789706"/>
    </source>
</evidence>
<comment type="caution">
    <text evidence="2">The sequence shown here is derived from an EMBL/GenBank/DDBJ whole genome shotgun (WGS) entry which is preliminary data.</text>
</comment>
<dbReference type="Proteomes" id="UP000789706">
    <property type="component" value="Unassembled WGS sequence"/>
</dbReference>
<protein>
    <submittedName>
        <fullName evidence="2">4422_t:CDS:1</fullName>
    </submittedName>
</protein>
<evidence type="ECO:0000256" key="1">
    <source>
        <dbReference type="SAM" id="Phobius"/>
    </source>
</evidence>
<evidence type="ECO:0000313" key="2">
    <source>
        <dbReference type="EMBL" id="CAG8521112.1"/>
    </source>
</evidence>
<accession>A0A9N9A9L3</accession>
<reference evidence="2" key="1">
    <citation type="submission" date="2021-06" db="EMBL/GenBank/DDBJ databases">
        <authorList>
            <person name="Kallberg Y."/>
            <person name="Tangrot J."/>
            <person name="Rosling A."/>
        </authorList>
    </citation>
    <scope>NUCLEOTIDE SEQUENCE</scope>
    <source>
        <strain evidence="2">AZ414A</strain>
    </source>
</reference>
<keyword evidence="3" id="KW-1185">Reference proteome</keyword>
<sequence length="68" mass="7268">MHPFPPIFLFATAHAVVPLTGVTLVPLLTKHVSTGLGLYKSVDNIGATLSQTFAGLLLDAHLKKPNYL</sequence>
<keyword evidence="1" id="KW-0812">Transmembrane</keyword>
<gene>
    <name evidence="2" type="ORF">DEBURN_LOCUS5666</name>
</gene>